<dbReference type="HOGENOM" id="CLU_114005_0_0_5"/>
<dbReference type="Proteomes" id="UP000002745">
    <property type="component" value="Chromosome"/>
</dbReference>
<dbReference type="STRING" id="582402.Hbal_2970"/>
<proteinExistence type="predicted"/>
<dbReference type="eggNOG" id="COG5317">
    <property type="taxonomic scope" value="Bacteria"/>
</dbReference>
<organism evidence="1 2">
    <name type="scientific">Hirschia baltica (strain ATCC 49814 / DSM 5838 / IFAM 1418)</name>
    <dbReference type="NCBI Taxonomy" id="582402"/>
    <lineage>
        <taxon>Bacteria</taxon>
        <taxon>Pseudomonadati</taxon>
        <taxon>Pseudomonadota</taxon>
        <taxon>Alphaproteobacteria</taxon>
        <taxon>Hyphomonadales</taxon>
        <taxon>Hyphomonadaceae</taxon>
        <taxon>Hirschia</taxon>
    </lineage>
</organism>
<dbReference type="Gene3D" id="1.10.8.930">
    <property type="entry name" value="Protein of unknown function DUF1465"/>
    <property type="match status" value="1"/>
</dbReference>
<reference evidence="2" key="1">
    <citation type="journal article" date="2011" name="J. Bacteriol.">
        <title>Genome sequences of eight morphologically diverse alphaproteobacteria.</title>
        <authorList>
            <consortium name="US DOE Joint Genome Institute"/>
            <person name="Brown P.J."/>
            <person name="Kysela D.T."/>
            <person name="Buechlein A."/>
            <person name="Hemmerich C."/>
            <person name="Brun Y.V."/>
        </authorList>
    </citation>
    <scope>NUCLEOTIDE SEQUENCE [LARGE SCALE GENOMIC DNA]</scope>
    <source>
        <strain evidence="2">ATCC 49814 / DSM 5838 / IFAM 1418</strain>
    </source>
</reference>
<protein>
    <recommendedName>
        <fullName evidence="3">Regulator of CtrA degradation rcdA</fullName>
    </recommendedName>
</protein>
<dbReference type="OrthoDB" id="9799531at2"/>
<dbReference type="RefSeq" id="WP_015828788.1">
    <property type="nucleotide sequence ID" value="NC_012982.1"/>
</dbReference>
<evidence type="ECO:0000313" key="1">
    <source>
        <dbReference type="EMBL" id="ACT60638.1"/>
    </source>
</evidence>
<gene>
    <name evidence="1" type="ordered locus">Hbal_2970</name>
</gene>
<dbReference type="AlphaFoldDB" id="C6XRM8"/>
<keyword evidence="2" id="KW-1185">Reference proteome</keyword>
<evidence type="ECO:0008006" key="3">
    <source>
        <dbReference type="Google" id="ProtNLM"/>
    </source>
</evidence>
<accession>C6XRM8</accession>
<evidence type="ECO:0000313" key="2">
    <source>
        <dbReference type="Proteomes" id="UP000002745"/>
    </source>
</evidence>
<dbReference type="InterPro" id="IPR038301">
    <property type="entry name" value="AraC-like_sf"/>
</dbReference>
<dbReference type="KEGG" id="hba:Hbal_2970"/>
<sequence length="180" mass="20375">MKSVSLVGDGWKNRVTEFASSEVFDRLFKEGMALVEEAAAYLDGPGRQQSRQLDREKALVYAAESMEVTTRLMQSASWLVVQRAVREGDMTSDEAGEDKFRLSAPGELRQLTAVEHLPEMLQDLVVRSRALYERVWRLDETLFAVEETPTENPVGNQLQRLQDIAESGAFDPLAIWRNVK</sequence>
<dbReference type="Pfam" id="PF07323">
    <property type="entry name" value="DUF1465"/>
    <property type="match status" value="1"/>
</dbReference>
<dbReference type="EMBL" id="CP001678">
    <property type="protein sequence ID" value="ACT60638.1"/>
    <property type="molecule type" value="Genomic_DNA"/>
</dbReference>
<name>C6XRM8_HIRBI</name>
<dbReference type="InterPro" id="IPR010848">
    <property type="entry name" value="DUF1465"/>
</dbReference>